<reference evidence="2" key="1">
    <citation type="journal article" date="2014" name="Front. Microbiol.">
        <title>High frequency of phylogenetically diverse reductive dehalogenase-homologous genes in deep subseafloor sedimentary metagenomes.</title>
        <authorList>
            <person name="Kawai M."/>
            <person name="Futagami T."/>
            <person name="Toyoda A."/>
            <person name="Takaki Y."/>
            <person name="Nishi S."/>
            <person name="Hori S."/>
            <person name="Arai W."/>
            <person name="Tsubouchi T."/>
            <person name="Morono Y."/>
            <person name="Uchiyama I."/>
            <person name="Ito T."/>
            <person name="Fujiyama A."/>
            <person name="Inagaki F."/>
            <person name="Takami H."/>
        </authorList>
    </citation>
    <scope>NUCLEOTIDE SEQUENCE</scope>
    <source>
        <strain evidence="2">Expedition CK06-06</strain>
    </source>
</reference>
<evidence type="ECO:0000256" key="1">
    <source>
        <dbReference type="SAM" id="MobiDB-lite"/>
    </source>
</evidence>
<feature type="non-terminal residue" evidence="2">
    <location>
        <position position="1"/>
    </location>
</feature>
<feature type="compositionally biased region" description="Low complexity" evidence="1">
    <location>
        <begin position="230"/>
        <end position="239"/>
    </location>
</feature>
<dbReference type="AlphaFoldDB" id="X0WS26"/>
<proteinExistence type="predicted"/>
<feature type="region of interest" description="Disordered" evidence="1">
    <location>
        <begin position="230"/>
        <end position="251"/>
    </location>
</feature>
<sequence>TAKASGVMVDILSEKAEAGHLPDTKSYFRSLKQTYKKRLILAQEIITETRLLKIAGEGSKIYVKNFKGSDLRSNHDVRLEMDTSSSTSQASKTEVVLKLVETGFFGEQTIVPDPQVRAQIMKRLGLGNFTDKTNIHVERAERENTKIANDEIDDIMLTQSDQNENGEPTGEPRVANPDDLFPFDDHVIHYEVHRAHIVSPEFDAMTEPQQVVLLTHAMAHQKVVTDQQKQAMAEQAMMEGKLQPEGQGEQR</sequence>
<name>X0WS26_9ZZZZ</name>
<organism evidence="2">
    <name type="scientific">marine sediment metagenome</name>
    <dbReference type="NCBI Taxonomy" id="412755"/>
    <lineage>
        <taxon>unclassified sequences</taxon>
        <taxon>metagenomes</taxon>
        <taxon>ecological metagenomes</taxon>
    </lineage>
</organism>
<evidence type="ECO:0000313" key="2">
    <source>
        <dbReference type="EMBL" id="GAG25987.1"/>
    </source>
</evidence>
<accession>X0WS26</accession>
<comment type="caution">
    <text evidence="2">The sequence shown here is derived from an EMBL/GenBank/DDBJ whole genome shotgun (WGS) entry which is preliminary data.</text>
</comment>
<protein>
    <submittedName>
        <fullName evidence="2">Uncharacterized protein</fullName>
    </submittedName>
</protein>
<dbReference type="EMBL" id="BARS01034776">
    <property type="protein sequence ID" value="GAG25987.1"/>
    <property type="molecule type" value="Genomic_DNA"/>
</dbReference>
<gene>
    <name evidence="2" type="ORF">S01H1_53684</name>
</gene>